<dbReference type="EMBL" id="JAAVSD010000056">
    <property type="protein sequence ID" value="NLR30776.1"/>
    <property type="molecule type" value="Genomic_DNA"/>
</dbReference>
<organism evidence="2 3">
    <name type="scientific">Levilactobacillus tujiorum</name>
    <dbReference type="NCBI Taxonomy" id="2912243"/>
    <lineage>
        <taxon>Bacteria</taxon>
        <taxon>Bacillati</taxon>
        <taxon>Bacillota</taxon>
        <taxon>Bacilli</taxon>
        <taxon>Lactobacillales</taxon>
        <taxon>Lactobacillaceae</taxon>
        <taxon>Levilactobacillus</taxon>
    </lineage>
</organism>
<evidence type="ECO:0000256" key="1">
    <source>
        <dbReference type="SAM" id="SignalP"/>
    </source>
</evidence>
<dbReference type="RefSeq" id="WP_168850586.1">
    <property type="nucleotide sequence ID" value="NZ_JAAVSD010000056.1"/>
</dbReference>
<evidence type="ECO:0000313" key="2">
    <source>
        <dbReference type="EMBL" id="NLR30776.1"/>
    </source>
</evidence>
<accession>A0ABX1L6S7</accession>
<name>A0ABX1L6S7_9LACO</name>
<reference evidence="2 3" key="1">
    <citation type="submission" date="2020-03" db="EMBL/GenBank/DDBJ databases">
        <authorList>
            <person name="Zhang Z."/>
            <person name="Guo Z."/>
            <person name="Hou Q."/>
            <person name="Shen X."/>
        </authorList>
    </citation>
    <scope>NUCLEOTIDE SEQUENCE [LARGE SCALE GENOMIC DNA]</scope>
    <source>
        <strain evidence="2 3">HBUAS51329</strain>
    </source>
</reference>
<proteinExistence type="predicted"/>
<evidence type="ECO:0008006" key="4">
    <source>
        <dbReference type="Google" id="ProtNLM"/>
    </source>
</evidence>
<protein>
    <recommendedName>
        <fullName evidence="4">D-alanyl-D-alanine carboxypeptidase</fullName>
    </recommendedName>
</protein>
<dbReference type="Proteomes" id="UP000707477">
    <property type="component" value="Unassembled WGS sequence"/>
</dbReference>
<comment type="caution">
    <text evidence="2">The sequence shown here is derived from an EMBL/GenBank/DDBJ whole genome shotgun (WGS) entry which is preliminary data.</text>
</comment>
<feature type="chain" id="PRO_5045106864" description="D-alanyl-D-alanine carboxypeptidase" evidence="1">
    <location>
        <begin position="28"/>
        <end position="286"/>
    </location>
</feature>
<sequence>MKRFIQGMLALSLGLGLWLAAPTTASAKQYSAKRGNSVRLVWRKPMKQHQFTANRGYRYSRHLTVRYERNSSVSATTWFTDAHEKLYQKNRHNYAIYYHVRSGNGMMQGWIWRGYLKPVPKPVAPKVTPAYVKTEAAQSKKVAKLFPGTKTDKRLTKLVQDFVVANNDTETYYQSWEACVEDDGFSPKEAQRIHLINSADGSVEGDALTDAYKAGKLTLKDYFSKIAMSKGAPIPYKESGYPAQPAPVTYNQFKGWHIGVATVSSNDTRDLEVGYPTIYVALMPGK</sequence>
<feature type="signal peptide" evidence="1">
    <location>
        <begin position="1"/>
        <end position="27"/>
    </location>
</feature>
<keyword evidence="1" id="KW-0732">Signal</keyword>
<keyword evidence="3" id="KW-1185">Reference proteome</keyword>
<evidence type="ECO:0000313" key="3">
    <source>
        <dbReference type="Proteomes" id="UP000707477"/>
    </source>
</evidence>
<gene>
    <name evidence="2" type="ORF">HEQ44_11495</name>
</gene>